<evidence type="ECO:0000256" key="6">
    <source>
        <dbReference type="PIRSR" id="PIRSR600269-50"/>
    </source>
</evidence>
<keyword evidence="10" id="KW-0812">Transmembrane</keyword>
<dbReference type="Gene3D" id="3.10.450.40">
    <property type="match status" value="2"/>
</dbReference>
<dbReference type="Proteomes" id="UP000030746">
    <property type="component" value="Unassembled WGS sequence"/>
</dbReference>
<proteinExistence type="inferred from homology"/>
<keyword evidence="14" id="KW-1185">Reference proteome</keyword>
<dbReference type="EMBL" id="KB201459">
    <property type="protein sequence ID" value="ESO96448.1"/>
    <property type="molecule type" value="Genomic_DNA"/>
</dbReference>
<evidence type="ECO:0000259" key="11">
    <source>
        <dbReference type="Pfam" id="PF01179"/>
    </source>
</evidence>
<gene>
    <name evidence="13" type="ORF">LOTGIDRAFT_159859</name>
</gene>
<keyword evidence="10" id="KW-0472">Membrane</keyword>
<evidence type="ECO:0000256" key="7">
    <source>
        <dbReference type="PIRSR" id="PIRSR600269-51"/>
    </source>
</evidence>
<dbReference type="EC" id="1.4.3.-" evidence="8"/>
<evidence type="ECO:0000259" key="12">
    <source>
        <dbReference type="Pfam" id="PF02727"/>
    </source>
</evidence>
<dbReference type="Pfam" id="PF01179">
    <property type="entry name" value="Cu_amine_oxid"/>
    <property type="match status" value="1"/>
</dbReference>
<evidence type="ECO:0000256" key="8">
    <source>
        <dbReference type="RuleBase" id="RU000672"/>
    </source>
</evidence>
<dbReference type="PANTHER" id="PTHR10638">
    <property type="entry name" value="COPPER AMINE OXIDASE"/>
    <property type="match status" value="1"/>
</dbReference>
<dbReference type="AlphaFoldDB" id="V3ZY47"/>
<organism evidence="13 14">
    <name type="scientific">Lottia gigantea</name>
    <name type="common">Giant owl limpet</name>
    <dbReference type="NCBI Taxonomy" id="225164"/>
    <lineage>
        <taxon>Eukaryota</taxon>
        <taxon>Metazoa</taxon>
        <taxon>Spiralia</taxon>
        <taxon>Lophotrochozoa</taxon>
        <taxon>Mollusca</taxon>
        <taxon>Gastropoda</taxon>
        <taxon>Patellogastropoda</taxon>
        <taxon>Lottioidea</taxon>
        <taxon>Lottiidae</taxon>
        <taxon>Lottia</taxon>
    </lineage>
</organism>
<evidence type="ECO:0000256" key="10">
    <source>
        <dbReference type="SAM" id="Phobius"/>
    </source>
</evidence>
<comment type="cofactor">
    <cofactor evidence="8">
        <name>Cu cation</name>
        <dbReference type="ChEBI" id="CHEBI:23378"/>
    </cofactor>
    <text evidence="8">Contains 1 topaquinone per subunit.</text>
</comment>
<feature type="region of interest" description="Disordered" evidence="9">
    <location>
        <begin position="322"/>
        <end position="344"/>
    </location>
</feature>
<keyword evidence="5 8" id="KW-0186">Copper</keyword>
<reference evidence="13 14" key="1">
    <citation type="journal article" date="2013" name="Nature">
        <title>Insights into bilaterian evolution from three spiralian genomes.</title>
        <authorList>
            <person name="Simakov O."/>
            <person name="Marletaz F."/>
            <person name="Cho S.J."/>
            <person name="Edsinger-Gonzales E."/>
            <person name="Havlak P."/>
            <person name="Hellsten U."/>
            <person name="Kuo D.H."/>
            <person name="Larsson T."/>
            <person name="Lv J."/>
            <person name="Arendt D."/>
            <person name="Savage R."/>
            <person name="Osoegawa K."/>
            <person name="de Jong P."/>
            <person name="Grimwood J."/>
            <person name="Chapman J.A."/>
            <person name="Shapiro H."/>
            <person name="Aerts A."/>
            <person name="Otillar R.P."/>
            <person name="Terry A.Y."/>
            <person name="Boore J.L."/>
            <person name="Grigoriev I.V."/>
            <person name="Lindberg D.R."/>
            <person name="Seaver E.C."/>
            <person name="Weisblat D.A."/>
            <person name="Putnam N.H."/>
            <person name="Rokhsar D.S."/>
        </authorList>
    </citation>
    <scope>NUCLEOTIDE SEQUENCE [LARGE SCALE GENOMIC DNA]</scope>
</reference>
<dbReference type="Pfam" id="PF02727">
    <property type="entry name" value="Cu_amine_oxidN2"/>
    <property type="match status" value="1"/>
</dbReference>
<keyword evidence="3 6" id="KW-0801">TPQ</keyword>
<feature type="domain" description="Copper amine oxidase N2-terminal" evidence="12">
    <location>
        <begin position="116"/>
        <end position="166"/>
    </location>
</feature>
<dbReference type="RefSeq" id="XP_009052810.1">
    <property type="nucleotide sequence ID" value="XM_009054562.1"/>
</dbReference>
<dbReference type="GO" id="GO:0009308">
    <property type="term" value="P:amine metabolic process"/>
    <property type="evidence" value="ECO:0007669"/>
    <property type="project" value="UniProtKB-UniRule"/>
</dbReference>
<feature type="domain" description="Copper amine oxidase catalytic" evidence="11">
    <location>
        <begin position="340"/>
        <end position="751"/>
    </location>
</feature>
<dbReference type="InterPro" id="IPR015800">
    <property type="entry name" value="Cu_amine_oxidase_N2"/>
</dbReference>
<accession>V3ZY47</accession>
<dbReference type="InterPro" id="IPR000269">
    <property type="entry name" value="Cu_amine_oxidase"/>
</dbReference>
<dbReference type="SUPFAM" id="SSF49998">
    <property type="entry name" value="Amine oxidase catalytic domain"/>
    <property type="match status" value="1"/>
</dbReference>
<keyword evidence="2 8" id="KW-0479">Metal-binding</keyword>
<comment type="similarity">
    <text evidence="1 8">Belongs to the copper/topaquinone oxidase family.</text>
</comment>
<dbReference type="HOGENOM" id="CLU_015739_1_0_1"/>
<dbReference type="STRING" id="225164.V3ZY47"/>
<feature type="transmembrane region" description="Helical" evidence="10">
    <location>
        <begin position="21"/>
        <end position="42"/>
    </location>
</feature>
<evidence type="ECO:0000313" key="13">
    <source>
        <dbReference type="EMBL" id="ESO96448.1"/>
    </source>
</evidence>
<dbReference type="OMA" id="CMFEIDK"/>
<evidence type="ECO:0000256" key="9">
    <source>
        <dbReference type="SAM" id="MobiDB-lite"/>
    </source>
</evidence>
<name>V3ZY47_LOTGI</name>
<keyword evidence="4 8" id="KW-0560">Oxidoreductase</keyword>
<sequence>MAEETNFSADQSRKATRWRCISALLFVLCVLLAIVAVAILVIKNNELKNYKQNSVGVCGAKIKSSIDTSEPDDPTIFHGLTGQELQSIQEYMKSVPELNIETGTLKLNSSYIIGIDYIVPPKSEVLDYLDSGGPKPARSALVIMLRGDLNPPLVEEYQVQPLPNPTNYELIKYKNRPNPIPFEFRPFTAVEFKSIFDILLKQVDDELGDLLQESYGATFHNCGDRCLYFCPNVASSAVTGRQTRMMWMQVTYAVEFYTVHPVDLMLYMNLTGSNFTQFKIEKVVYNRQYRNSLKELADDYAASKVKKSKFRFPEENEKLFSTLHRRGSPAQPGQDQRPPRLIEPDGPRYTIKHRYIEYMNWKFHVRMATYKGPQIHDVRFAGDRIAYEIGLQEIAAFYSADAPTFRMAQYVDSVASIGTKAKALVPGVDCPETAAYMSTWQVEENEKGYSRAERSFCVFELNTGYPLRRHHEFYAFRGGFYGGMADSCLVVRSVMTLNNYDYVMDFIFHQSGIMETKIISTGYIYGGVYHPNEAQYGFEINEGLHGTLHHHLFHFKADLDIKGTMNRYETLDIKPINVSNSKWLDGLNTVQTQIKFDPVLKTSEKKAAYKFNFNTPKEHVFHNELHKNSKRESRAYKIQLSGMSKQLLPEDKLNERTISWARYQLAVTKHKDDEHTSSSIYSSFDALDPIVKFADFIEDDENLIDEDLVTWVSLGMIHIPISEDLPLTQTPGKHLSFLLSPHNYFTEDPSMSSRDQVRVEYKDKDKPKDGVRVTRYFESPEAQCVGRDFDFDADVKENPENILDV</sequence>
<evidence type="ECO:0000256" key="2">
    <source>
        <dbReference type="ARBA" id="ARBA00022723"/>
    </source>
</evidence>
<evidence type="ECO:0000256" key="3">
    <source>
        <dbReference type="ARBA" id="ARBA00022772"/>
    </source>
</evidence>
<dbReference type="PROSITE" id="PS01164">
    <property type="entry name" value="COPPER_AMINE_OXID_1"/>
    <property type="match status" value="1"/>
</dbReference>
<dbReference type="GO" id="GO:0008131">
    <property type="term" value="F:primary methylamine oxidase activity"/>
    <property type="evidence" value="ECO:0007669"/>
    <property type="project" value="InterPro"/>
</dbReference>
<evidence type="ECO:0000256" key="5">
    <source>
        <dbReference type="ARBA" id="ARBA00023008"/>
    </source>
</evidence>
<dbReference type="InterPro" id="IPR015798">
    <property type="entry name" value="Cu_amine_oxidase_C"/>
</dbReference>
<dbReference type="GO" id="GO:0048038">
    <property type="term" value="F:quinone binding"/>
    <property type="evidence" value="ECO:0007669"/>
    <property type="project" value="InterPro"/>
</dbReference>
<dbReference type="InterPro" id="IPR016182">
    <property type="entry name" value="Cu_amine_oxidase_N-reg"/>
</dbReference>
<dbReference type="GO" id="GO:0005886">
    <property type="term" value="C:plasma membrane"/>
    <property type="evidence" value="ECO:0007669"/>
    <property type="project" value="TreeGrafter"/>
</dbReference>
<dbReference type="PRINTS" id="PR00766">
    <property type="entry name" value="CUDAOXIDASE"/>
</dbReference>
<dbReference type="SUPFAM" id="SSF54416">
    <property type="entry name" value="Amine oxidase N-terminal region"/>
    <property type="match status" value="2"/>
</dbReference>
<dbReference type="CTD" id="20238174"/>
<keyword evidence="10" id="KW-1133">Transmembrane helix</keyword>
<feature type="modified residue" description="2',4',5'-topaquinone" evidence="7">
    <location>
        <position position="500"/>
    </location>
</feature>
<feature type="active site" description="Proton acceptor" evidence="6">
    <location>
        <position position="412"/>
    </location>
</feature>
<dbReference type="PANTHER" id="PTHR10638:SF20">
    <property type="entry name" value="AMINE OXIDASE"/>
    <property type="match status" value="1"/>
</dbReference>
<dbReference type="GeneID" id="20238174"/>
<dbReference type="Gene3D" id="2.70.98.20">
    <property type="entry name" value="Copper amine oxidase, catalytic domain"/>
    <property type="match status" value="1"/>
</dbReference>
<evidence type="ECO:0000256" key="4">
    <source>
        <dbReference type="ARBA" id="ARBA00023002"/>
    </source>
</evidence>
<protein>
    <recommendedName>
        <fullName evidence="8">Amine oxidase</fullName>
        <ecNumber evidence="8">1.4.3.-</ecNumber>
    </recommendedName>
</protein>
<evidence type="ECO:0000256" key="1">
    <source>
        <dbReference type="ARBA" id="ARBA00007983"/>
    </source>
</evidence>
<dbReference type="KEGG" id="lgi:LOTGIDRAFT_159859"/>
<comment type="PTM">
    <text evidence="7 8">Topaquinone (TPQ) is generated by copper-dependent autoxidation of a specific tyrosyl residue.</text>
</comment>
<evidence type="ECO:0000313" key="14">
    <source>
        <dbReference type="Proteomes" id="UP000030746"/>
    </source>
</evidence>
<dbReference type="InterPro" id="IPR049948">
    <property type="entry name" value="Cu_Am_ox_TPQ-bd"/>
</dbReference>
<dbReference type="FunFam" id="2.70.98.20:FF:000002">
    <property type="entry name" value="Amine oxidase"/>
    <property type="match status" value="1"/>
</dbReference>
<feature type="active site" description="Schiff-base intermediate with substrate; via topaquinone" evidence="6">
    <location>
        <position position="500"/>
    </location>
</feature>
<dbReference type="GO" id="GO:0005507">
    <property type="term" value="F:copper ion binding"/>
    <property type="evidence" value="ECO:0007669"/>
    <property type="project" value="InterPro"/>
</dbReference>
<dbReference type="OrthoDB" id="5379943at2759"/>
<dbReference type="InterPro" id="IPR036460">
    <property type="entry name" value="Cu_amine_oxidase_C_sf"/>
</dbReference>